<dbReference type="EMBL" id="JAPOHD010000007">
    <property type="protein sequence ID" value="MCY1719377.1"/>
    <property type="molecule type" value="Genomic_DNA"/>
</dbReference>
<dbReference type="GO" id="GO:0016787">
    <property type="term" value="F:hydrolase activity"/>
    <property type="evidence" value="ECO:0007669"/>
    <property type="project" value="UniProtKB-KW"/>
</dbReference>
<keyword evidence="5" id="KW-1185">Reference proteome</keyword>
<feature type="domain" description="Fibronectin type III-like" evidence="3">
    <location>
        <begin position="1"/>
        <end position="66"/>
    </location>
</feature>
<evidence type="ECO:0000256" key="1">
    <source>
        <dbReference type="ARBA" id="ARBA00005336"/>
    </source>
</evidence>
<comment type="similarity">
    <text evidence="1">Belongs to the glycosyl hydrolase 3 family.</text>
</comment>
<evidence type="ECO:0000256" key="2">
    <source>
        <dbReference type="ARBA" id="ARBA00022801"/>
    </source>
</evidence>
<dbReference type="Pfam" id="PF14310">
    <property type="entry name" value="Fn3-like"/>
    <property type="match status" value="1"/>
</dbReference>
<accession>A0A9X3F400</accession>
<dbReference type="RefSeq" id="WP_343331715.1">
    <property type="nucleotide sequence ID" value="NZ_JAPOHD010000007.1"/>
</dbReference>
<dbReference type="InterPro" id="IPR013783">
    <property type="entry name" value="Ig-like_fold"/>
</dbReference>
<dbReference type="Proteomes" id="UP001145087">
    <property type="component" value="Unassembled WGS sequence"/>
</dbReference>
<dbReference type="InterPro" id="IPR026891">
    <property type="entry name" value="Fn3-like"/>
</dbReference>
<comment type="caution">
    <text evidence="4">The sequence shown here is derived from an EMBL/GenBank/DDBJ whole genome shotgun (WGS) entry which is preliminary data.</text>
</comment>
<evidence type="ECO:0000259" key="3">
    <source>
        <dbReference type="SMART" id="SM01217"/>
    </source>
</evidence>
<dbReference type="Gene3D" id="2.60.40.10">
    <property type="entry name" value="Immunoglobulins"/>
    <property type="match status" value="1"/>
</dbReference>
<protein>
    <submittedName>
        <fullName evidence="4">Fibronectin type III-like domain-contianing protein</fullName>
    </submittedName>
</protein>
<evidence type="ECO:0000313" key="5">
    <source>
        <dbReference type="Proteomes" id="UP001145087"/>
    </source>
</evidence>
<organism evidence="4 5">
    <name type="scientific">Draconibacterium aestuarii</name>
    <dbReference type="NCBI Taxonomy" id="2998507"/>
    <lineage>
        <taxon>Bacteria</taxon>
        <taxon>Pseudomonadati</taxon>
        <taxon>Bacteroidota</taxon>
        <taxon>Bacteroidia</taxon>
        <taxon>Marinilabiliales</taxon>
        <taxon>Prolixibacteraceae</taxon>
        <taxon>Draconibacterium</taxon>
    </lineage>
</organism>
<keyword evidence="2" id="KW-0378">Hydrolase</keyword>
<sequence>MYVNDNESSVATPVKVLKGFKKIDLRPGESKTIDFEITYNELGIWDRSMNYVVEPGEFEIMVGNSSEHIFQKSVVKFE</sequence>
<evidence type="ECO:0000313" key="4">
    <source>
        <dbReference type="EMBL" id="MCY1719377.1"/>
    </source>
</evidence>
<gene>
    <name evidence="4" type="ORF">OU798_03435</name>
</gene>
<dbReference type="PANTHER" id="PTHR42715:SF10">
    <property type="entry name" value="BETA-GLUCOSIDASE"/>
    <property type="match status" value="1"/>
</dbReference>
<reference evidence="4" key="1">
    <citation type="submission" date="2022-11" db="EMBL/GenBank/DDBJ databases">
        <title>Marilongibacter aestuarii gen. nov., sp. nov., isolated from tidal flat sediment.</title>
        <authorList>
            <person name="Jiayan W."/>
        </authorList>
    </citation>
    <scope>NUCLEOTIDE SEQUENCE</scope>
    <source>
        <strain evidence="4">Z1-6</strain>
    </source>
</reference>
<name>A0A9X3F400_9BACT</name>
<dbReference type="SMART" id="SM01217">
    <property type="entry name" value="Fn3_like"/>
    <property type="match status" value="1"/>
</dbReference>
<dbReference type="InterPro" id="IPR050288">
    <property type="entry name" value="Cellulose_deg_GH3"/>
</dbReference>
<proteinExistence type="inferred from homology"/>
<dbReference type="AlphaFoldDB" id="A0A9X3F400"/>
<dbReference type="PANTHER" id="PTHR42715">
    <property type="entry name" value="BETA-GLUCOSIDASE"/>
    <property type="match status" value="1"/>
</dbReference>